<evidence type="ECO:0000256" key="2">
    <source>
        <dbReference type="SAM" id="MobiDB-lite"/>
    </source>
</evidence>
<dbReference type="Proteomes" id="UP000541444">
    <property type="component" value="Unassembled WGS sequence"/>
</dbReference>
<keyword evidence="4" id="KW-1185">Reference proteome</keyword>
<dbReference type="OrthoDB" id="408631at2759"/>
<name>A0A7J7MXX6_9MAGN</name>
<organism evidence="3 4">
    <name type="scientific">Kingdonia uniflora</name>
    <dbReference type="NCBI Taxonomy" id="39325"/>
    <lineage>
        <taxon>Eukaryota</taxon>
        <taxon>Viridiplantae</taxon>
        <taxon>Streptophyta</taxon>
        <taxon>Embryophyta</taxon>
        <taxon>Tracheophyta</taxon>
        <taxon>Spermatophyta</taxon>
        <taxon>Magnoliopsida</taxon>
        <taxon>Ranunculales</taxon>
        <taxon>Circaeasteraceae</taxon>
        <taxon>Kingdonia</taxon>
    </lineage>
</organism>
<proteinExistence type="predicted"/>
<accession>A0A7J7MXX6</accession>
<evidence type="ECO:0000256" key="1">
    <source>
        <dbReference type="ARBA" id="ARBA00093634"/>
    </source>
</evidence>
<comment type="caution">
    <text evidence="3">The sequence shown here is derived from an EMBL/GenBank/DDBJ whole genome shotgun (WGS) entry which is preliminary data.</text>
</comment>
<evidence type="ECO:0000313" key="3">
    <source>
        <dbReference type="EMBL" id="KAF6159791.1"/>
    </source>
</evidence>
<dbReference type="GO" id="GO:0051082">
    <property type="term" value="F:unfolded protein binding"/>
    <property type="evidence" value="ECO:0007669"/>
    <property type="project" value="TreeGrafter"/>
</dbReference>
<sequence>MYWKNILGVVQNKRTWCNLSKISMENEEENQPISEEIVLQFLDSTDNYITLMESLSSSLRQGWLELASARLSMGTSRVTSTLFDLNMHPAVTTLQVAPLDGESLSQDIMGRQSRFSLRKWASFNEERCSKDTEASEDLQMESNQQLHRHGSHHISANRSHASLSEEPAEARLASSESLTTIDEQVNKERSKSLSVFGTLVSPKLRAAQLSFETAMETLVEIANMRSLMLSAYAQIQQDKDKTQ</sequence>
<dbReference type="InterPro" id="IPR040357">
    <property type="entry name" value="Vma22/CCDC115"/>
</dbReference>
<protein>
    <recommendedName>
        <fullName evidence="1">Vacuolar ATPase assembly protein VMA22</fullName>
    </recommendedName>
</protein>
<dbReference type="PANTHER" id="PTHR31996:SF2">
    <property type="entry name" value="COILED-COIL DOMAIN-CONTAINING PROTEIN 115"/>
    <property type="match status" value="1"/>
</dbReference>
<dbReference type="GO" id="GO:0070072">
    <property type="term" value="P:vacuolar proton-transporting V-type ATPase complex assembly"/>
    <property type="evidence" value="ECO:0007669"/>
    <property type="project" value="InterPro"/>
</dbReference>
<dbReference type="AlphaFoldDB" id="A0A7J7MXX6"/>
<feature type="region of interest" description="Disordered" evidence="2">
    <location>
        <begin position="131"/>
        <end position="177"/>
    </location>
</feature>
<gene>
    <name evidence="3" type="ORF">GIB67_030049</name>
</gene>
<dbReference type="PANTHER" id="PTHR31996">
    <property type="entry name" value="COILED-COIL DOMAIN-CONTAINING PROTEIN 115"/>
    <property type="match status" value="1"/>
</dbReference>
<reference evidence="3 4" key="1">
    <citation type="journal article" date="2020" name="IScience">
        <title>Genome Sequencing of the Endangered Kingdonia uniflora (Circaeasteraceae, Ranunculales) Reveals Potential Mechanisms of Evolutionary Specialization.</title>
        <authorList>
            <person name="Sun Y."/>
            <person name="Deng T."/>
            <person name="Zhang A."/>
            <person name="Moore M.J."/>
            <person name="Landis J.B."/>
            <person name="Lin N."/>
            <person name="Zhang H."/>
            <person name="Zhang X."/>
            <person name="Huang J."/>
            <person name="Zhang X."/>
            <person name="Sun H."/>
            <person name="Wang H."/>
        </authorList>
    </citation>
    <scope>NUCLEOTIDE SEQUENCE [LARGE SCALE GENOMIC DNA]</scope>
    <source>
        <strain evidence="3">TB1705</strain>
        <tissue evidence="3">Leaf</tissue>
    </source>
</reference>
<dbReference type="Pfam" id="PF21730">
    <property type="entry name" value="Vma22_CCDC115"/>
    <property type="match status" value="1"/>
</dbReference>
<dbReference type="EMBL" id="JACGCM010001188">
    <property type="protein sequence ID" value="KAF6159791.1"/>
    <property type="molecule type" value="Genomic_DNA"/>
</dbReference>
<evidence type="ECO:0000313" key="4">
    <source>
        <dbReference type="Proteomes" id="UP000541444"/>
    </source>
</evidence>